<evidence type="ECO:0000313" key="2">
    <source>
        <dbReference type="Proteomes" id="UP000181897"/>
    </source>
</evidence>
<dbReference type="AlphaFoldDB" id="A0A1J0WGC0"/>
<name>A0A1J0WGC0_9RHOB</name>
<proteinExistence type="predicted"/>
<gene>
    <name evidence="1" type="ORF">BOO69_07980</name>
</gene>
<dbReference type="Proteomes" id="UP000181897">
    <property type="component" value="Chromosome"/>
</dbReference>
<protein>
    <submittedName>
        <fullName evidence="1">Uncharacterized protein</fullName>
    </submittedName>
</protein>
<keyword evidence="2" id="KW-1185">Reference proteome</keyword>
<dbReference type="RefSeq" id="WP_071971692.1">
    <property type="nucleotide sequence ID" value="NZ_CP018076.1"/>
</dbReference>
<dbReference type="KEGG" id="suam:BOO69_07980"/>
<reference evidence="1 2" key="1">
    <citation type="submission" date="2016-11" db="EMBL/GenBank/DDBJ databases">
        <title>Complete genome sequence of Sulfitobacter sp. AM1-D1, a toxic bacteria associated with marine dinoflagellate Alexandrium minutum in East China Sea.</title>
        <authorList>
            <person name="Yang Q."/>
            <person name="Zhang X."/>
            <person name="Tian X."/>
        </authorList>
    </citation>
    <scope>NUCLEOTIDE SEQUENCE [LARGE SCALE GENOMIC DNA]</scope>
    <source>
        <strain evidence="1 2">AM1-D1</strain>
    </source>
</reference>
<organism evidence="1 2">
    <name type="scientific">Sulfitobacter alexandrii</name>
    <dbReference type="NCBI Taxonomy" id="1917485"/>
    <lineage>
        <taxon>Bacteria</taxon>
        <taxon>Pseudomonadati</taxon>
        <taxon>Pseudomonadota</taxon>
        <taxon>Alphaproteobacteria</taxon>
        <taxon>Rhodobacterales</taxon>
        <taxon>Roseobacteraceae</taxon>
        <taxon>Sulfitobacter</taxon>
    </lineage>
</organism>
<accession>A0A1J0WGC0</accession>
<sequence>MSGSKASILQPYPGAAAILCDKLHPCGFEGGADSGKSIRTASISACLDIANLIPNNLSGLTFALCGLAGENKYVGSNNEEAMALMALIIVITEMTRRVVDLRQLAWEVARNSNGRAA</sequence>
<dbReference type="EMBL" id="CP018076">
    <property type="protein sequence ID" value="APE43361.1"/>
    <property type="molecule type" value="Genomic_DNA"/>
</dbReference>
<evidence type="ECO:0000313" key="1">
    <source>
        <dbReference type="EMBL" id="APE43361.1"/>
    </source>
</evidence>